<dbReference type="PANTHER" id="PTHR32182:SF0">
    <property type="entry name" value="DNA REPLICATION AND REPAIR PROTEIN RECF"/>
    <property type="match status" value="1"/>
</dbReference>
<sequence>MYISRLAVDHYRSWESLVVDLQPGINVLYGRNGLGKTNLVEALEVLSTGSSHRVSSSAPLVQRGQHKATVRANVQEDEHTTTYELTIPLRGANRGRINNGSSLYMRDFVGRISCVCFSPDDQHLVAGDPNGRRNFLDQTASQLDPSYYQLKQDVTHLAQQRGALLKQLSHSQEVLGGDSYTDNSQAALSTLEVWTAQFIQQGMKLTERRLQLIRSLQGPIQDIYQQLAGSDQSVHMTYLPSFAEVIDDGVSAQSATRISQHFQRIYAGEVARGQNLIGPQRDDMAFVLNGMEAKGYASNGEEWTLALALRLAQFQLLAQENNHQPILILDDVFAQLDEHRRRQILNFANDQNQVIITVAAATDLPQVDDVHVIDVADIADQHRIAMEEVSL</sequence>
<dbReference type="GO" id="GO:0005737">
    <property type="term" value="C:cytoplasm"/>
    <property type="evidence" value="ECO:0007669"/>
    <property type="project" value="UniProtKB-SubCell"/>
</dbReference>
<dbReference type="InterPro" id="IPR042174">
    <property type="entry name" value="RecF_2"/>
</dbReference>
<dbReference type="GO" id="GO:0009432">
    <property type="term" value="P:SOS response"/>
    <property type="evidence" value="ECO:0007669"/>
    <property type="project" value="UniProtKB-UniRule"/>
</dbReference>
<comment type="similarity">
    <text evidence="2 13">Belongs to the RecF family.</text>
</comment>
<organism evidence="15 16">
    <name type="scientific">Bombiscardovia coagulans</name>
    <dbReference type="NCBI Taxonomy" id="686666"/>
    <lineage>
        <taxon>Bacteria</taxon>
        <taxon>Bacillati</taxon>
        <taxon>Actinomycetota</taxon>
        <taxon>Actinomycetes</taxon>
        <taxon>Bifidobacteriales</taxon>
        <taxon>Bifidobacteriaceae</taxon>
        <taxon>Bombiscardovia</taxon>
    </lineage>
</organism>
<dbReference type="Gene3D" id="1.20.1050.90">
    <property type="entry name" value="RecF/RecN/SMC, N-terminal domain"/>
    <property type="match status" value="1"/>
</dbReference>
<evidence type="ECO:0000256" key="4">
    <source>
        <dbReference type="ARBA" id="ARBA00022490"/>
    </source>
</evidence>
<evidence type="ECO:0000256" key="8">
    <source>
        <dbReference type="ARBA" id="ARBA00022840"/>
    </source>
</evidence>
<evidence type="ECO:0000259" key="14">
    <source>
        <dbReference type="Pfam" id="PF02463"/>
    </source>
</evidence>
<evidence type="ECO:0000256" key="11">
    <source>
        <dbReference type="ARBA" id="ARBA00023236"/>
    </source>
</evidence>
<dbReference type="InterPro" id="IPR027417">
    <property type="entry name" value="P-loop_NTPase"/>
</dbReference>
<dbReference type="RefSeq" id="WP_094722999.1">
    <property type="nucleotide sequence ID" value="NZ_MWWS01000005.1"/>
</dbReference>
<comment type="function">
    <text evidence="12 13">The RecF protein is involved in DNA metabolism; it is required for DNA replication and normal SOS inducibility. RecF binds preferentially to single-stranded, linear DNA. It also seems to bind ATP.</text>
</comment>
<accession>A0A261ER59</accession>
<evidence type="ECO:0000256" key="13">
    <source>
        <dbReference type="HAMAP-Rule" id="MF_00365"/>
    </source>
</evidence>
<keyword evidence="6 13" id="KW-0547">Nucleotide-binding</keyword>
<dbReference type="EMBL" id="MWWS01000005">
    <property type="protein sequence ID" value="OZG49166.1"/>
    <property type="molecule type" value="Genomic_DNA"/>
</dbReference>
<dbReference type="SUPFAM" id="SSF52540">
    <property type="entry name" value="P-loop containing nucleoside triphosphate hydrolases"/>
    <property type="match status" value="1"/>
</dbReference>
<dbReference type="InterPro" id="IPR001238">
    <property type="entry name" value="DNA-binding_RecF"/>
</dbReference>
<comment type="subcellular location">
    <subcellularLocation>
        <location evidence="1 13">Cytoplasm</location>
    </subcellularLocation>
</comment>
<dbReference type="AlphaFoldDB" id="A0A261ER59"/>
<protein>
    <recommendedName>
        <fullName evidence="3 13">DNA replication and repair protein RecF</fullName>
    </recommendedName>
</protein>
<evidence type="ECO:0000256" key="12">
    <source>
        <dbReference type="ARBA" id="ARBA00025401"/>
    </source>
</evidence>
<evidence type="ECO:0000256" key="6">
    <source>
        <dbReference type="ARBA" id="ARBA00022741"/>
    </source>
</evidence>
<evidence type="ECO:0000256" key="2">
    <source>
        <dbReference type="ARBA" id="ARBA00008016"/>
    </source>
</evidence>
<keyword evidence="11 13" id="KW-0742">SOS response</keyword>
<dbReference type="Proteomes" id="UP000216004">
    <property type="component" value="Unassembled WGS sequence"/>
</dbReference>
<dbReference type="GO" id="GO:0003697">
    <property type="term" value="F:single-stranded DNA binding"/>
    <property type="evidence" value="ECO:0007669"/>
    <property type="project" value="UniProtKB-UniRule"/>
</dbReference>
<dbReference type="GO" id="GO:0006302">
    <property type="term" value="P:double-strand break repair"/>
    <property type="evidence" value="ECO:0007669"/>
    <property type="project" value="TreeGrafter"/>
</dbReference>
<dbReference type="PANTHER" id="PTHR32182">
    <property type="entry name" value="DNA REPLICATION AND REPAIR PROTEIN RECF"/>
    <property type="match status" value="1"/>
</dbReference>
<gene>
    <name evidence="13" type="primary">recF</name>
    <name evidence="15" type="ORF">BOCO_0975</name>
</gene>
<evidence type="ECO:0000313" key="16">
    <source>
        <dbReference type="Proteomes" id="UP000216004"/>
    </source>
</evidence>
<keyword evidence="4 13" id="KW-0963">Cytoplasm</keyword>
<feature type="binding site" evidence="13">
    <location>
        <begin position="30"/>
        <end position="37"/>
    </location>
    <ligand>
        <name>ATP</name>
        <dbReference type="ChEBI" id="CHEBI:30616"/>
    </ligand>
</feature>
<comment type="caution">
    <text evidence="15">The sequence shown here is derived from an EMBL/GenBank/DDBJ whole genome shotgun (WGS) entry which is preliminary data.</text>
</comment>
<evidence type="ECO:0000256" key="3">
    <source>
        <dbReference type="ARBA" id="ARBA00020170"/>
    </source>
</evidence>
<keyword evidence="7 13" id="KW-0227">DNA damage</keyword>
<dbReference type="Gene3D" id="3.40.50.300">
    <property type="entry name" value="P-loop containing nucleotide triphosphate hydrolases"/>
    <property type="match status" value="1"/>
</dbReference>
<dbReference type="GO" id="GO:0000731">
    <property type="term" value="P:DNA synthesis involved in DNA repair"/>
    <property type="evidence" value="ECO:0007669"/>
    <property type="project" value="TreeGrafter"/>
</dbReference>
<dbReference type="InterPro" id="IPR018078">
    <property type="entry name" value="DNA-binding_RecF_CS"/>
</dbReference>
<keyword evidence="8 13" id="KW-0067">ATP-binding</keyword>
<dbReference type="GO" id="GO:0006260">
    <property type="term" value="P:DNA replication"/>
    <property type="evidence" value="ECO:0007669"/>
    <property type="project" value="UniProtKB-UniRule"/>
</dbReference>
<evidence type="ECO:0000256" key="9">
    <source>
        <dbReference type="ARBA" id="ARBA00023125"/>
    </source>
</evidence>
<evidence type="ECO:0000256" key="10">
    <source>
        <dbReference type="ARBA" id="ARBA00023204"/>
    </source>
</evidence>
<evidence type="ECO:0000256" key="1">
    <source>
        <dbReference type="ARBA" id="ARBA00004496"/>
    </source>
</evidence>
<evidence type="ECO:0000256" key="5">
    <source>
        <dbReference type="ARBA" id="ARBA00022705"/>
    </source>
</evidence>
<dbReference type="InterPro" id="IPR003395">
    <property type="entry name" value="RecF/RecN/SMC_N"/>
</dbReference>
<feature type="domain" description="RecF/RecN/SMC N-terminal" evidence="14">
    <location>
        <begin position="2"/>
        <end position="368"/>
    </location>
</feature>
<dbReference type="Pfam" id="PF02463">
    <property type="entry name" value="SMC_N"/>
    <property type="match status" value="1"/>
</dbReference>
<dbReference type="GO" id="GO:0005524">
    <property type="term" value="F:ATP binding"/>
    <property type="evidence" value="ECO:0007669"/>
    <property type="project" value="UniProtKB-UniRule"/>
</dbReference>
<evidence type="ECO:0000313" key="15">
    <source>
        <dbReference type="EMBL" id="OZG49166.1"/>
    </source>
</evidence>
<evidence type="ECO:0000256" key="7">
    <source>
        <dbReference type="ARBA" id="ARBA00022763"/>
    </source>
</evidence>
<keyword evidence="9 13" id="KW-0238">DNA-binding</keyword>
<reference evidence="15 16" key="1">
    <citation type="journal article" date="2017" name="BMC Genomics">
        <title>Comparative genomic and phylogenomic analyses of the Bifidobacteriaceae family.</title>
        <authorList>
            <person name="Lugli G.A."/>
            <person name="Milani C."/>
            <person name="Turroni F."/>
            <person name="Duranti S."/>
            <person name="Mancabelli L."/>
            <person name="Mangifesta M."/>
            <person name="Ferrario C."/>
            <person name="Modesto M."/>
            <person name="Mattarelli P."/>
            <person name="Jiri K."/>
            <person name="van Sinderen D."/>
            <person name="Ventura M."/>
        </authorList>
    </citation>
    <scope>NUCLEOTIDE SEQUENCE [LARGE SCALE GENOMIC DNA]</scope>
    <source>
        <strain evidence="15 16">DSM 22924</strain>
    </source>
</reference>
<proteinExistence type="inferred from homology"/>
<dbReference type="OrthoDB" id="9803889at2"/>
<dbReference type="NCBIfam" id="TIGR00611">
    <property type="entry name" value="recf"/>
    <property type="match status" value="1"/>
</dbReference>
<keyword evidence="10 13" id="KW-0234">DNA repair</keyword>
<keyword evidence="5 13" id="KW-0235">DNA replication</keyword>
<dbReference type="HAMAP" id="MF_00365">
    <property type="entry name" value="RecF"/>
    <property type="match status" value="1"/>
</dbReference>
<name>A0A261ER59_9BIFI</name>
<dbReference type="PROSITE" id="PS00617">
    <property type="entry name" value="RECF_1"/>
    <property type="match status" value="1"/>
</dbReference>
<keyword evidence="16" id="KW-1185">Reference proteome</keyword>